<gene>
    <name evidence="1" type="ordered locus">TUZN_1780</name>
</gene>
<organism evidence="1 2">
    <name type="scientific">Thermoproteus uzoniensis (strain 768-20)</name>
    <dbReference type="NCBI Taxonomy" id="999630"/>
    <lineage>
        <taxon>Archaea</taxon>
        <taxon>Thermoproteota</taxon>
        <taxon>Thermoprotei</taxon>
        <taxon>Thermoproteales</taxon>
        <taxon>Thermoproteaceae</taxon>
        <taxon>Thermoproteus</taxon>
    </lineage>
</organism>
<sequence length="192" mass="20954">MSKRDRVNIAVSVDVAQRLAAVSDASGMTQYALANDLISLGLDLMEQGYNVQQMRGLAKFWRICLDIEAVPVPAPLLDKLITRLYGEHGDFLKELWCEAGRTLAAYLKATSAAEAREIAQLMGHLGRMLPAKRFEARQEDGAVVFSVVGVGYSRETIEVNAAAVRCFFEALGYKIAEMGVEPGVLYVKASAP</sequence>
<dbReference type="AlphaFoldDB" id="F2L3K2"/>
<name>F2L3K2_THEU7</name>
<dbReference type="HOGENOM" id="CLU_1412437_0_0_2"/>
<dbReference type="eggNOG" id="arCOG03765">
    <property type="taxonomic scope" value="Archaea"/>
</dbReference>
<dbReference type="KEGG" id="tuz:TUZN_1780"/>
<dbReference type="EMBL" id="CP002590">
    <property type="protein sequence ID" value="AEA13241.1"/>
    <property type="molecule type" value="Genomic_DNA"/>
</dbReference>
<reference key="2">
    <citation type="submission" date="2011-03" db="EMBL/GenBank/DDBJ databases">
        <title>Complete genome sequence of the thermoacidophilic crenarchaeon Thermoproteus uzoniensis 768-20.</title>
        <authorList>
            <person name="Mardanov A.V."/>
            <person name="Gumerov V.M."/>
            <person name="Beletsky A.V."/>
            <person name="Prokofeva M.I."/>
            <person name="Bonch-Osmolovskaya E.A."/>
            <person name="Ravin N.V."/>
            <person name="Skryabin K.G."/>
        </authorList>
    </citation>
    <scope>NUCLEOTIDE SEQUENCE</scope>
    <source>
        <strain>768-20</strain>
    </source>
</reference>
<reference evidence="1 2" key="1">
    <citation type="journal article" date="2011" name="J. Bacteriol.">
        <title>Complete genome sequence of the thermoacidophilic crenarchaeon Thermoproteus uzoniensis 768-20.</title>
        <authorList>
            <person name="Mardanov A.V."/>
            <person name="Gumerov V.M."/>
            <person name="Beletsky A.V."/>
            <person name="Prokofeva M.I."/>
            <person name="Bonch-Osmolovskaya E.A."/>
            <person name="Ravin N.V."/>
            <person name="Skryabin K.G."/>
        </authorList>
    </citation>
    <scope>NUCLEOTIDE SEQUENCE [LARGE SCALE GENOMIC DNA]</scope>
    <source>
        <strain evidence="1 2">768-20</strain>
    </source>
</reference>
<proteinExistence type="predicted"/>
<dbReference type="GeneID" id="10361294"/>
<evidence type="ECO:0000313" key="1">
    <source>
        <dbReference type="EMBL" id="AEA13241.1"/>
    </source>
</evidence>
<keyword evidence="2" id="KW-1185">Reference proteome</keyword>
<dbReference type="Proteomes" id="UP000008138">
    <property type="component" value="Chromosome"/>
</dbReference>
<accession>F2L3K2</accession>
<dbReference type="STRING" id="999630.TUZN_1780"/>
<dbReference type="RefSeq" id="WP_013680576.1">
    <property type="nucleotide sequence ID" value="NC_015315.1"/>
</dbReference>
<evidence type="ECO:0000313" key="2">
    <source>
        <dbReference type="Proteomes" id="UP000008138"/>
    </source>
</evidence>
<protein>
    <submittedName>
        <fullName evidence="1">Uncharacterized protein</fullName>
    </submittedName>
</protein>